<evidence type="ECO:0000313" key="2">
    <source>
        <dbReference type="EMBL" id="KAG2944206.1"/>
    </source>
</evidence>
<dbReference type="AlphaFoldDB" id="A0A8T1DUD5"/>
<dbReference type="VEuPathDB" id="FungiDB:PC110_g23763"/>
<reference evidence="2" key="1">
    <citation type="submission" date="2018-10" db="EMBL/GenBank/DDBJ databases">
        <title>Effector identification in a new, highly contiguous assembly of the strawberry crown rot pathogen Phytophthora cactorum.</title>
        <authorList>
            <person name="Armitage A.D."/>
            <person name="Nellist C.F."/>
            <person name="Bates H."/>
            <person name="Vickerstaff R.J."/>
            <person name="Harrison R.J."/>
        </authorList>
    </citation>
    <scope>NUCLEOTIDE SEQUENCE</scope>
    <source>
        <strain evidence="2">4040</strain>
    </source>
</reference>
<feature type="region of interest" description="Disordered" evidence="1">
    <location>
        <begin position="77"/>
        <end position="115"/>
    </location>
</feature>
<comment type="caution">
    <text evidence="2">The sequence shown here is derived from an EMBL/GenBank/DDBJ whole genome shotgun (WGS) entry which is preliminary data.</text>
</comment>
<proteinExistence type="predicted"/>
<sequence length="115" mass="13095">MPTKQDSLAPVEQSRQRLLEDQAFKANESYQRMLMLTNNPEVKIQPGAIDALALVEDPTIKARYDQTAHRLHEWGERRMVQHQQQQEPVNTGRGPNTLPSLSLSPGLLKNKLVQQ</sequence>
<dbReference type="Proteomes" id="UP000736787">
    <property type="component" value="Unassembled WGS sequence"/>
</dbReference>
<dbReference type="EMBL" id="RCMK01000205">
    <property type="protein sequence ID" value="KAG2944206.1"/>
    <property type="molecule type" value="Genomic_DNA"/>
</dbReference>
<evidence type="ECO:0000313" key="3">
    <source>
        <dbReference type="Proteomes" id="UP000736787"/>
    </source>
</evidence>
<feature type="compositionally biased region" description="Low complexity" evidence="1">
    <location>
        <begin position="94"/>
        <end position="115"/>
    </location>
</feature>
<name>A0A8T1DUD5_9STRA</name>
<accession>A0A8T1DUD5</accession>
<evidence type="ECO:0000256" key="1">
    <source>
        <dbReference type="SAM" id="MobiDB-lite"/>
    </source>
</evidence>
<gene>
    <name evidence="2" type="ORF">PC117_g9128</name>
</gene>
<organism evidence="2 3">
    <name type="scientific">Phytophthora cactorum</name>
    <dbReference type="NCBI Taxonomy" id="29920"/>
    <lineage>
        <taxon>Eukaryota</taxon>
        <taxon>Sar</taxon>
        <taxon>Stramenopiles</taxon>
        <taxon>Oomycota</taxon>
        <taxon>Peronosporomycetes</taxon>
        <taxon>Peronosporales</taxon>
        <taxon>Peronosporaceae</taxon>
        <taxon>Phytophthora</taxon>
    </lineage>
</organism>
<protein>
    <submittedName>
        <fullName evidence="2">Uncharacterized protein</fullName>
    </submittedName>
</protein>